<proteinExistence type="predicted"/>
<gene>
    <name evidence="2" type="ORF">D6D19_08971</name>
</gene>
<feature type="region of interest" description="Disordered" evidence="1">
    <location>
        <begin position="1"/>
        <end position="21"/>
    </location>
</feature>
<accession>A0A4S8ZQF4</accession>
<sequence>MHEQLLDSSQAPPAKRIKTDDEITDTTAITELNEGSGVPIRPETFYDCGNMSDKKLAGYLGFSSTSELHVCTISWPILCAVASIVPIAHKLNKELVLGPIRDCLRTGGSAVKDKKWSLLDSEGRGATNAQKAEHLAIVLINLESDLNIIIAATNENNQLQHELACQKFSRVYPSHICPPQISYPIKPPLLTPLEGEDFLEPDNRYLSLLRHMRNLLISFDYDKRYKNHKFKSGHPVDENQKPVWMRLQSLSQHPVTQQDFITQKHVSQAAIVTDLKLVESYPRYPPPSVGKSFAIVCDHTIEPGSLKPGLKCAMDRAKADGIHLPSELQKLKKDPRQMHEESLLYRQIREQFECRALGIDMGKLLLQYNSSALGESMLIT</sequence>
<protein>
    <submittedName>
        <fullName evidence="2">Uncharacterized protein</fullName>
    </submittedName>
</protein>
<name>A0A4S8ZQF4_AURPU</name>
<dbReference type="Proteomes" id="UP000308802">
    <property type="component" value="Unassembled WGS sequence"/>
</dbReference>
<dbReference type="AlphaFoldDB" id="A0A4S8ZQF4"/>
<evidence type="ECO:0000313" key="2">
    <source>
        <dbReference type="EMBL" id="THW68333.1"/>
    </source>
</evidence>
<evidence type="ECO:0000256" key="1">
    <source>
        <dbReference type="SAM" id="MobiDB-lite"/>
    </source>
</evidence>
<dbReference type="EMBL" id="QZAO01000457">
    <property type="protein sequence ID" value="THW68333.1"/>
    <property type="molecule type" value="Genomic_DNA"/>
</dbReference>
<reference evidence="2 3" key="1">
    <citation type="submission" date="2018-10" db="EMBL/GenBank/DDBJ databases">
        <title>Fifty Aureobasidium pullulans genomes reveal a recombining polyextremotolerant generalist.</title>
        <authorList>
            <person name="Gostincar C."/>
            <person name="Turk M."/>
            <person name="Zajc J."/>
            <person name="Gunde-Cimerman N."/>
        </authorList>
    </citation>
    <scope>NUCLEOTIDE SEQUENCE [LARGE SCALE GENOMIC DNA]</scope>
    <source>
        <strain evidence="2 3">EXF-10659</strain>
    </source>
</reference>
<evidence type="ECO:0000313" key="3">
    <source>
        <dbReference type="Proteomes" id="UP000308802"/>
    </source>
</evidence>
<comment type="caution">
    <text evidence="2">The sequence shown here is derived from an EMBL/GenBank/DDBJ whole genome shotgun (WGS) entry which is preliminary data.</text>
</comment>
<feature type="compositionally biased region" description="Polar residues" evidence="1">
    <location>
        <begin position="1"/>
        <end position="11"/>
    </location>
</feature>
<organism evidence="2 3">
    <name type="scientific">Aureobasidium pullulans</name>
    <name type="common">Black yeast</name>
    <name type="synonym">Pullularia pullulans</name>
    <dbReference type="NCBI Taxonomy" id="5580"/>
    <lineage>
        <taxon>Eukaryota</taxon>
        <taxon>Fungi</taxon>
        <taxon>Dikarya</taxon>
        <taxon>Ascomycota</taxon>
        <taxon>Pezizomycotina</taxon>
        <taxon>Dothideomycetes</taxon>
        <taxon>Dothideomycetidae</taxon>
        <taxon>Dothideales</taxon>
        <taxon>Saccotheciaceae</taxon>
        <taxon>Aureobasidium</taxon>
    </lineage>
</organism>